<accession>A0ABR2GR80</accession>
<gene>
    <name evidence="1" type="ORF">M9Y10_037701</name>
</gene>
<reference evidence="1 2" key="1">
    <citation type="submission" date="2024-04" db="EMBL/GenBank/DDBJ databases">
        <title>Tritrichomonas musculus Genome.</title>
        <authorList>
            <person name="Alves-Ferreira E."/>
            <person name="Grigg M."/>
            <person name="Lorenzi H."/>
            <person name="Galac M."/>
        </authorList>
    </citation>
    <scope>NUCLEOTIDE SEQUENCE [LARGE SCALE GENOMIC DNA]</scope>
    <source>
        <strain evidence="1 2">EAF2021</strain>
    </source>
</reference>
<comment type="caution">
    <text evidence="1">The sequence shown here is derived from an EMBL/GenBank/DDBJ whole genome shotgun (WGS) entry which is preliminary data.</text>
</comment>
<name>A0ABR2GR80_9EUKA</name>
<dbReference type="EMBL" id="JAPFFF010000065">
    <property type="protein sequence ID" value="KAK8836443.1"/>
    <property type="molecule type" value="Genomic_DNA"/>
</dbReference>
<proteinExistence type="predicted"/>
<keyword evidence="2" id="KW-1185">Reference proteome</keyword>
<evidence type="ECO:0000313" key="2">
    <source>
        <dbReference type="Proteomes" id="UP001470230"/>
    </source>
</evidence>
<protein>
    <submittedName>
        <fullName evidence="1">Uncharacterized protein</fullName>
    </submittedName>
</protein>
<evidence type="ECO:0000313" key="1">
    <source>
        <dbReference type="EMBL" id="KAK8836443.1"/>
    </source>
</evidence>
<dbReference type="Proteomes" id="UP001470230">
    <property type="component" value="Unassembled WGS sequence"/>
</dbReference>
<sequence length="478" mass="55316">MKNFSQIEDIQNQNVEAFLSNLTDRNDLYHFPKNYCQYVADNAIELLDIALNIKDNLLPIKNDISRKAFLILSNSPKKVMRKLLIDGNFLIKSTIVLEQLHMYTSFILAKEQVSRIASIFNNIIIKTKDRNIIIDSIGFLTQMIPFIEDESVFNFFCLVVSIEDDFKEMQLFLSQVNLYDFLINELPNEKETNFEKEKNIFHIIKICLQNPILQSSFQKEEVLNKLFDRLKKRKYIFTTLQKQSDYGDKKIAILNEIYESLSFLVCKKLIDKMNPLFSQSIEIIKLFYNSIYTMPNADIASIDCCAHKFIRKYHIFVFDLISKVAVLKADIINEDSQNILIKTIERIIHVFPNSTNLIVAAFRVVKSSLHSSTFATKMVDSLMPLMISLAKSKTKTASSAAATHFLADMEHTKKVSKMISNFLTLNEEYMSFYNSCFKNYMEHAYVPYGGPVVKFSSIEIEKIKKKENIDGSKIHIVT</sequence>
<organism evidence="1 2">
    <name type="scientific">Tritrichomonas musculus</name>
    <dbReference type="NCBI Taxonomy" id="1915356"/>
    <lineage>
        <taxon>Eukaryota</taxon>
        <taxon>Metamonada</taxon>
        <taxon>Parabasalia</taxon>
        <taxon>Tritrichomonadida</taxon>
        <taxon>Tritrichomonadidae</taxon>
        <taxon>Tritrichomonas</taxon>
    </lineage>
</organism>